<evidence type="ECO:0000256" key="2">
    <source>
        <dbReference type="SAM" id="Phobius"/>
    </source>
</evidence>
<feature type="domain" description="Low molecular weight protein antigen 6 PH" evidence="3">
    <location>
        <begin position="97"/>
        <end position="163"/>
    </location>
</feature>
<dbReference type="Proteomes" id="UP001203761">
    <property type="component" value="Unassembled WGS sequence"/>
</dbReference>
<name>A0ABT0R2G1_9MICO</name>
<evidence type="ECO:0000313" key="5">
    <source>
        <dbReference type="Proteomes" id="UP001203761"/>
    </source>
</evidence>
<organism evidence="4 5">
    <name type="scientific">Brachybacterium equifaecis</name>
    <dbReference type="NCBI Taxonomy" id="2910770"/>
    <lineage>
        <taxon>Bacteria</taxon>
        <taxon>Bacillati</taxon>
        <taxon>Actinomycetota</taxon>
        <taxon>Actinomycetes</taxon>
        <taxon>Micrococcales</taxon>
        <taxon>Dermabacteraceae</taxon>
        <taxon>Brachybacterium</taxon>
    </lineage>
</organism>
<feature type="transmembrane region" description="Helical" evidence="2">
    <location>
        <begin position="74"/>
        <end position="91"/>
    </location>
</feature>
<comment type="caution">
    <text evidence="4">The sequence shown here is derived from an EMBL/GenBank/DDBJ whole genome shotgun (WGS) entry which is preliminary data.</text>
</comment>
<evidence type="ECO:0000259" key="3">
    <source>
        <dbReference type="Pfam" id="PF10756"/>
    </source>
</evidence>
<keyword evidence="2" id="KW-1133">Transmembrane helix</keyword>
<keyword evidence="5" id="KW-1185">Reference proteome</keyword>
<evidence type="ECO:0000256" key="1">
    <source>
        <dbReference type="SAM" id="MobiDB-lite"/>
    </source>
</evidence>
<dbReference type="EMBL" id="JAKNCJ010000008">
    <property type="protein sequence ID" value="MCL6424117.1"/>
    <property type="molecule type" value="Genomic_DNA"/>
</dbReference>
<dbReference type="RefSeq" id="WP_249738197.1">
    <property type="nucleotide sequence ID" value="NZ_JAKNCJ010000008.1"/>
</dbReference>
<dbReference type="Pfam" id="PF10756">
    <property type="entry name" value="bPH_6"/>
    <property type="match status" value="1"/>
</dbReference>
<feature type="region of interest" description="Disordered" evidence="1">
    <location>
        <begin position="1"/>
        <end position="32"/>
    </location>
</feature>
<dbReference type="InterPro" id="IPR019692">
    <property type="entry name" value="CFP-6_PH"/>
</dbReference>
<gene>
    <name evidence="4" type="ORF">Bequi_12140</name>
</gene>
<protein>
    <submittedName>
        <fullName evidence="4">PH domain-containing protein</fullName>
    </submittedName>
</protein>
<keyword evidence="2" id="KW-0812">Transmembrane</keyword>
<feature type="transmembrane region" description="Helical" evidence="2">
    <location>
        <begin position="49"/>
        <end position="68"/>
    </location>
</feature>
<proteinExistence type="predicted"/>
<accession>A0ABT0R2G1</accession>
<reference evidence="4" key="1">
    <citation type="submission" date="2022-02" db="EMBL/GenBank/DDBJ databases">
        <authorList>
            <person name="Lee M."/>
            <person name="Kim S.-J."/>
            <person name="Jung M.-Y."/>
        </authorList>
    </citation>
    <scope>NUCLEOTIDE SEQUENCE</scope>
    <source>
        <strain evidence="4">JHP9</strain>
    </source>
</reference>
<sequence length="179" mass="18958">MTPREPAPIPEPGEHAAPSRAGASERESGAAVEEAESEEIVFRPRTVRIVAYLIGSLVMASALVASVIASSTLVDSVGFVSVGLAALWFCHREAAVRAIARPQELEIRNLFSSRTVEWAEVIGVVFPPGDPWAKLDLADGDTVSLMAIQRTDGARGMAAARRLARLVNERGEGVDPAGS</sequence>
<keyword evidence="2" id="KW-0472">Membrane</keyword>
<feature type="compositionally biased region" description="Pro residues" evidence="1">
    <location>
        <begin position="1"/>
        <end position="11"/>
    </location>
</feature>
<evidence type="ECO:0000313" key="4">
    <source>
        <dbReference type="EMBL" id="MCL6424117.1"/>
    </source>
</evidence>